<reference evidence="12" key="3">
    <citation type="journal article" date="2023" name="Microbiol. Resour. Announc.">
        <title>Draft Genome Sequence of Granulicatella sp. Strain S8, Isolated from a Marine Fish, Seriola quinqueradiata.</title>
        <authorList>
            <person name="Lee M."/>
            <person name="Farooq A."/>
            <person name="Jeong J.B."/>
            <person name="Jung M.Y."/>
        </authorList>
    </citation>
    <scope>NUCLEOTIDE SEQUENCE</scope>
    <source>
        <strain evidence="12">S8</strain>
    </source>
</reference>
<dbReference type="RefSeq" id="WP_256944891.1">
    <property type="nucleotide sequence ID" value="NZ_JANHNZ010000003.1"/>
</dbReference>
<dbReference type="SMART" id="SM01323">
    <property type="entry name" value="YajC"/>
    <property type="match status" value="1"/>
</dbReference>
<comment type="subcellular location">
    <subcellularLocation>
        <location evidence="1">Cell membrane</location>
        <topology evidence="1">Single-pass membrane protein</topology>
    </subcellularLocation>
</comment>
<evidence type="ECO:0000256" key="6">
    <source>
        <dbReference type="ARBA" id="ARBA00022927"/>
    </source>
</evidence>
<name>A0ABT1WMS1_9LACT</name>
<evidence type="ECO:0000256" key="4">
    <source>
        <dbReference type="ARBA" id="ARBA00022475"/>
    </source>
</evidence>
<evidence type="ECO:0000256" key="7">
    <source>
        <dbReference type="ARBA" id="ARBA00022989"/>
    </source>
</evidence>
<evidence type="ECO:0000256" key="3">
    <source>
        <dbReference type="ARBA" id="ARBA00022448"/>
    </source>
</evidence>
<evidence type="ECO:0000256" key="10">
    <source>
        <dbReference type="SAM" id="MobiDB-lite"/>
    </source>
</evidence>
<keyword evidence="5 11" id="KW-0812">Transmembrane</keyword>
<feature type="transmembrane region" description="Helical" evidence="11">
    <location>
        <begin position="6"/>
        <end position="22"/>
    </location>
</feature>
<evidence type="ECO:0000256" key="8">
    <source>
        <dbReference type="ARBA" id="ARBA00023010"/>
    </source>
</evidence>
<dbReference type="PANTHER" id="PTHR33909:SF1">
    <property type="entry name" value="SEC TRANSLOCON ACCESSORY COMPLEX SUBUNIT YAJC"/>
    <property type="match status" value="1"/>
</dbReference>
<evidence type="ECO:0000256" key="5">
    <source>
        <dbReference type="ARBA" id="ARBA00022692"/>
    </source>
</evidence>
<feature type="compositionally biased region" description="Acidic residues" evidence="10">
    <location>
        <begin position="97"/>
        <end position="115"/>
    </location>
</feature>
<accession>A0ABT1WMS1</accession>
<reference evidence="12" key="2">
    <citation type="journal article" date="2023" name="Curr. Microbiol.">
        <title>Granulicatella seriolae sp. nov., a Novel Facultative Anaerobe Isolated from Yellowtail Marine Fish.</title>
        <authorList>
            <person name="Lee M."/>
            <person name="Choi Y.J."/>
            <person name="Farooq A."/>
            <person name="Jeong J.B."/>
            <person name="Jung M.Y."/>
        </authorList>
    </citation>
    <scope>NUCLEOTIDE SEQUENCE</scope>
    <source>
        <strain evidence="12">S8</strain>
    </source>
</reference>
<evidence type="ECO:0000256" key="1">
    <source>
        <dbReference type="ARBA" id="ARBA00004162"/>
    </source>
</evidence>
<keyword evidence="6" id="KW-0653">Protein transport</keyword>
<keyword evidence="4" id="KW-1003">Cell membrane</keyword>
<reference evidence="12" key="1">
    <citation type="submission" date="2022-07" db="EMBL/GenBank/DDBJ databases">
        <authorList>
            <person name="Jung M.-Y."/>
            <person name="Lee M."/>
        </authorList>
    </citation>
    <scope>NUCLEOTIDE SEQUENCE</scope>
    <source>
        <strain evidence="12">S8</strain>
    </source>
</reference>
<evidence type="ECO:0000256" key="2">
    <source>
        <dbReference type="ARBA" id="ARBA00006742"/>
    </source>
</evidence>
<dbReference type="PRINTS" id="PR01853">
    <property type="entry name" value="YAJCTRNLCASE"/>
</dbReference>
<evidence type="ECO:0000313" key="13">
    <source>
        <dbReference type="Proteomes" id="UP001059480"/>
    </source>
</evidence>
<evidence type="ECO:0000256" key="9">
    <source>
        <dbReference type="ARBA" id="ARBA00023136"/>
    </source>
</evidence>
<keyword evidence="7 11" id="KW-1133">Transmembrane helix</keyword>
<feature type="region of interest" description="Disordered" evidence="10">
    <location>
        <begin position="86"/>
        <end position="115"/>
    </location>
</feature>
<dbReference type="PANTHER" id="PTHR33909">
    <property type="entry name" value="SEC TRANSLOCON ACCESSORY COMPLEX SUBUNIT YAJC"/>
    <property type="match status" value="1"/>
</dbReference>
<sequence length="115" mass="12874">MNWQIVIILYIAMGLVYFFVVRKQKARNREAQDLLNTLKPGDHVVTVGGLHGIVDEIIASNNTIVLDCEGIFLTFERRSIHHVVPPVASDLSPTEDQPLEDMSVDVEEKESDSAN</sequence>
<evidence type="ECO:0000256" key="11">
    <source>
        <dbReference type="SAM" id="Phobius"/>
    </source>
</evidence>
<dbReference type="EMBL" id="JANHNZ010000003">
    <property type="protein sequence ID" value="MCQ9209781.1"/>
    <property type="molecule type" value="Genomic_DNA"/>
</dbReference>
<gene>
    <name evidence="12" type="primary">yajC</name>
    <name evidence="12" type="ORF">NPA36_04375</name>
</gene>
<evidence type="ECO:0000313" key="12">
    <source>
        <dbReference type="EMBL" id="MCQ9209781.1"/>
    </source>
</evidence>
<dbReference type="Proteomes" id="UP001059480">
    <property type="component" value="Unassembled WGS sequence"/>
</dbReference>
<protein>
    <submittedName>
        <fullName evidence="12">Preprotein translocase subunit YajC</fullName>
    </submittedName>
</protein>
<keyword evidence="13" id="KW-1185">Reference proteome</keyword>
<comment type="caution">
    <text evidence="12">The sequence shown here is derived from an EMBL/GenBank/DDBJ whole genome shotgun (WGS) entry which is preliminary data.</text>
</comment>
<dbReference type="InterPro" id="IPR003849">
    <property type="entry name" value="Preprotein_translocase_YajC"/>
</dbReference>
<organism evidence="12 13">
    <name type="scientific">Granulicatella seriolae</name>
    <dbReference type="NCBI Taxonomy" id="2967226"/>
    <lineage>
        <taxon>Bacteria</taxon>
        <taxon>Bacillati</taxon>
        <taxon>Bacillota</taxon>
        <taxon>Bacilli</taxon>
        <taxon>Lactobacillales</taxon>
        <taxon>Carnobacteriaceae</taxon>
        <taxon>Granulicatella</taxon>
    </lineage>
</organism>
<keyword evidence="9 11" id="KW-0472">Membrane</keyword>
<comment type="similarity">
    <text evidence="2">Belongs to the YajC family.</text>
</comment>
<proteinExistence type="inferred from homology"/>
<keyword evidence="3" id="KW-0813">Transport</keyword>
<dbReference type="NCBIfam" id="TIGR00739">
    <property type="entry name" value="yajC"/>
    <property type="match status" value="1"/>
</dbReference>
<dbReference type="Pfam" id="PF02699">
    <property type="entry name" value="YajC"/>
    <property type="match status" value="1"/>
</dbReference>
<keyword evidence="8" id="KW-0811">Translocation</keyword>